<dbReference type="GO" id="GO:0008168">
    <property type="term" value="F:methyltransferase activity"/>
    <property type="evidence" value="ECO:0007669"/>
    <property type="project" value="UniProtKB-KW"/>
</dbReference>
<dbReference type="AlphaFoldDB" id="A0A4P6U5V8"/>
<keyword evidence="2" id="KW-1185">Reference proteome</keyword>
<dbReference type="InterPro" id="IPR008884">
    <property type="entry name" value="TylF_MeTrfase"/>
</dbReference>
<dbReference type="Gene3D" id="3.40.50.150">
    <property type="entry name" value="Vaccinia Virus protein VP39"/>
    <property type="match status" value="1"/>
</dbReference>
<dbReference type="InterPro" id="IPR029063">
    <property type="entry name" value="SAM-dependent_MTases_sf"/>
</dbReference>
<dbReference type="RefSeq" id="WP_031183281.1">
    <property type="nucleotide sequence ID" value="NZ_CP032229.1"/>
</dbReference>
<dbReference type="GO" id="GO:0032259">
    <property type="term" value="P:methylation"/>
    <property type="evidence" value="ECO:0007669"/>
    <property type="project" value="UniProtKB-KW"/>
</dbReference>
<evidence type="ECO:0000313" key="1">
    <source>
        <dbReference type="EMBL" id="QBJ93588.1"/>
    </source>
</evidence>
<dbReference type="Pfam" id="PF05711">
    <property type="entry name" value="TylF"/>
    <property type="match status" value="1"/>
</dbReference>
<keyword evidence="1" id="KW-0489">Methyltransferase</keyword>
<dbReference type="EMBL" id="CP032229">
    <property type="protein sequence ID" value="QBJ93588.1"/>
    <property type="molecule type" value="Genomic_DNA"/>
</dbReference>
<name>A0A4P6U5V8_STRSO</name>
<protein>
    <submittedName>
        <fullName evidence="1">Macrocin O-methyltransferase</fullName>
    </submittedName>
</protein>
<dbReference type="KEGG" id="sseo:D0Z67_27140"/>
<dbReference type="PANTHER" id="PTHR40036">
    <property type="entry name" value="MACROCIN O-METHYLTRANSFERASE"/>
    <property type="match status" value="1"/>
</dbReference>
<proteinExistence type="predicted"/>
<organism evidence="1 2">
    <name type="scientific">Streptomyces seoulensis</name>
    <dbReference type="NCBI Taxonomy" id="73044"/>
    <lineage>
        <taxon>Bacteria</taxon>
        <taxon>Bacillati</taxon>
        <taxon>Actinomycetota</taxon>
        <taxon>Actinomycetes</taxon>
        <taxon>Kitasatosporales</taxon>
        <taxon>Streptomycetaceae</taxon>
        <taxon>Streptomyces</taxon>
    </lineage>
</organism>
<gene>
    <name evidence="1" type="ORF">D0Z67_27140</name>
</gene>
<dbReference type="STRING" id="73044.GCA_000725795_05190"/>
<dbReference type="Proteomes" id="UP000292547">
    <property type="component" value="Chromosome"/>
</dbReference>
<evidence type="ECO:0000313" key="2">
    <source>
        <dbReference type="Proteomes" id="UP000292547"/>
    </source>
</evidence>
<dbReference type="GeneID" id="300102583"/>
<reference evidence="1 2" key="1">
    <citation type="submission" date="2018-08" db="EMBL/GenBank/DDBJ databases">
        <title>The complete genome sequence of Streptomyces seoulensis, a pioneer strain for nickel superoxide dismutase discovery.</title>
        <authorList>
            <person name="Shin J."/>
            <person name="Lee J.-S."/>
            <person name="Lee E.-J."/>
            <person name="Youn H.-D."/>
        </authorList>
    </citation>
    <scope>NUCLEOTIDE SEQUENCE [LARGE SCALE GENOMIC DNA]</scope>
    <source>
        <strain evidence="1 2">KCTC 9819</strain>
    </source>
</reference>
<dbReference type="OrthoDB" id="3826968at2"/>
<dbReference type="SUPFAM" id="SSF53335">
    <property type="entry name" value="S-adenosyl-L-methionine-dependent methyltransferases"/>
    <property type="match status" value="1"/>
</dbReference>
<sequence>MSTPTLDLYLDLMKDVLSNTIYEDPPIPADWAPSAVYEPLNRRLGVDWPSQAHTMIGRRRLDNLQFCVESALADGVPGDLIETGVWRGGACIFMRAVLRAHGVTDRRVWVADSFQGMPVPDGDSHPADHALAAHTHNDVIAVDLATVRGNFERYGLLDDQVVFLPGWFHETLPSAPIGRLAVLRLDSDLYTSTVQTLDLLHPRVSPGGFVIVDDYHIPACRDAVHDWRERNGVTEEIEDIDGLGAFWRLTPQEGTTP</sequence>
<dbReference type="PANTHER" id="PTHR40036:SF1">
    <property type="entry name" value="MACROCIN O-METHYLTRANSFERASE"/>
    <property type="match status" value="1"/>
</dbReference>
<keyword evidence="1" id="KW-0808">Transferase</keyword>
<accession>A0A4P6U5V8</accession>